<dbReference type="Gene3D" id="3.40.190.10">
    <property type="entry name" value="Periplasmic binding protein-like II"/>
    <property type="match status" value="1"/>
</dbReference>
<sequence length="507" mass="51837">MARSKPTSASRALALAAVLALTGTGLNACAGAHNSAAEIGSCEVLARYTPKDGGGGTVKIATALTGTEGERFEQSMERFEECTGIDVVHEGSDRLEENLRARADGTTDWDADLAVVPQPGLVADLAGKDALSPLSDVVGANVELGWDHAWSAAGTVDGTFYGAPLMASVKSFVWYSPETFAKAGYEVPATWDELVALTNRIAADHPKDGVTPWCLGMADGGTTGWTMTDWLEESLLATGGLGAYDAWANHTVALDSPSAVNALGTVDSLLMKGGHVHGGRDGALSTTMEQAGQQLADGSCLMMLASSNFETMLPAGTIITDTKGRTGEGPSSAPTVGGGVAASDGTEAYSGTDTSATAGASATASSGPPASVSAFLVPGADDADGGPPVLVGGDYLVSLRQADGTSEAANAVMDYLTSAEWAQQRAELGGVATANRGVDVSEVSSDVTVRATRILQSRQSVIRLDASDSMPSQVGTRALWTALTSWTAGELDSKRALAQAEAAWPDE</sequence>
<feature type="compositionally biased region" description="Low complexity" evidence="3">
    <location>
        <begin position="350"/>
        <end position="369"/>
    </location>
</feature>
<comment type="similarity">
    <text evidence="1">Belongs to the bacterial solute-binding protein 1 family.</text>
</comment>
<keyword evidence="2" id="KW-0813">Transport</keyword>
<dbReference type="SUPFAM" id="SSF53850">
    <property type="entry name" value="Periplasmic binding protein-like II"/>
    <property type="match status" value="1"/>
</dbReference>
<gene>
    <name evidence="5" type="ORF">OHJ16_03870</name>
</gene>
<evidence type="ECO:0000256" key="3">
    <source>
        <dbReference type="SAM" id="MobiDB-lite"/>
    </source>
</evidence>
<evidence type="ECO:0000313" key="5">
    <source>
        <dbReference type="EMBL" id="MCZ0857179.1"/>
    </source>
</evidence>
<evidence type="ECO:0000256" key="1">
    <source>
        <dbReference type="ARBA" id="ARBA00008520"/>
    </source>
</evidence>
<dbReference type="PANTHER" id="PTHR43649">
    <property type="entry name" value="ARABINOSE-BINDING PROTEIN-RELATED"/>
    <property type="match status" value="1"/>
</dbReference>
<name>A0ABT4I727_9ACTO</name>
<organism evidence="5 6">
    <name type="scientific">Actinomyces israelii</name>
    <dbReference type="NCBI Taxonomy" id="1659"/>
    <lineage>
        <taxon>Bacteria</taxon>
        <taxon>Bacillati</taxon>
        <taxon>Actinomycetota</taxon>
        <taxon>Actinomycetes</taxon>
        <taxon>Actinomycetales</taxon>
        <taxon>Actinomycetaceae</taxon>
        <taxon>Actinomyces</taxon>
    </lineage>
</organism>
<accession>A0ABT4I727</accession>
<dbReference type="InterPro" id="IPR050490">
    <property type="entry name" value="Bact_solute-bd_prot1"/>
</dbReference>
<dbReference type="RefSeq" id="WP_268916819.1">
    <property type="nucleotide sequence ID" value="NZ_JAPTMY010000006.1"/>
</dbReference>
<protein>
    <submittedName>
        <fullName evidence="5">ABC transporter substrate-binding protein</fullName>
    </submittedName>
</protein>
<dbReference type="InterPro" id="IPR006059">
    <property type="entry name" value="SBP"/>
</dbReference>
<feature type="chain" id="PRO_5046901430" evidence="4">
    <location>
        <begin position="31"/>
        <end position="507"/>
    </location>
</feature>
<keyword evidence="4" id="KW-0732">Signal</keyword>
<dbReference type="Pfam" id="PF13416">
    <property type="entry name" value="SBP_bac_8"/>
    <property type="match status" value="1"/>
</dbReference>
<dbReference type="EMBL" id="JAPTMY010000006">
    <property type="protein sequence ID" value="MCZ0857179.1"/>
    <property type="molecule type" value="Genomic_DNA"/>
</dbReference>
<dbReference type="Proteomes" id="UP001072034">
    <property type="component" value="Unassembled WGS sequence"/>
</dbReference>
<evidence type="ECO:0000313" key="6">
    <source>
        <dbReference type="Proteomes" id="UP001072034"/>
    </source>
</evidence>
<evidence type="ECO:0000256" key="4">
    <source>
        <dbReference type="SAM" id="SignalP"/>
    </source>
</evidence>
<evidence type="ECO:0000256" key="2">
    <source>
        <dbReference type="ARBA" id="ARBA00022448"/>
    </source>
</evidence>
<keyword evidence="6" id="KW-1185">Reference proteome</keyword>
<feature type="signal peptide" evidence="4">
    <location>
        <begin position="1"/>
        <end position="30"/>
    </location>
</feature>
<feature type="region of interest" description="Disordered" evidence="3">
    <location>
        <begin position="320"/>
        <end position="369"/>
    </location>
</feature>
<dbReference type="PANTHER" id="PTHR43649:SF29">
    <property type="entry name" value="OSMOPROTECTIVE COMPOUNDS-BINDING PROTEIN GGTB"/>
    <property type="match status" value="1"/>
</dbReference>
<reference evidence="5" key="1">
    <citation type="submission" date="2022-10" db="EMBL/GenBank/DDBJ databases">
        <title>Genome sequence of Actinomyces israelii ATCC 10048.</title>
        <authorList>
            <person name="Watt R.M."/>
            <person name="Tong W.M."/>
        </authorList>
    </citation>
    <scope>NUCLEOTIDE SEQUENCE</scope>
    <source>
        <strain evidence="5">ATCC 10048</strain>
    </source>
</reference>
<proteinExistence type="inferred from homology"/>
<comment type="caution">
    <text evidence="5">The sequence shown here is derived from an EMBL/GenBank/DDBJ whole genome shotgun (WGS) entry which is preliminary data.</text>
</comment>